<evidence type="ECO:0000313" key="2">
    <source>
        <dbReference type="EMBL" id="GFY47618.1"/>
    </source>
</evidence>
<name>A0A8X6X5Z5_9ARAC</name>
<gene>
    <name evidence="2" type="ORF">TNIN_314381</name>
</gene>
<feature type="region of interest" description="Disordered" evidence="1">
    <location>
        <begin position="1"/>
        <end position="62"/>
    </location>
</feature>
<dbReference type="EMBL" id="BMAV01006034">
    <property type="protein sequence ID" value="GFY47618.1"/>
    <property type="molecule type" value="Genomic_DNA"/>
</dbReference>
<accession>A0A8X6X5Z5</accession>
<proteinExistence type="predicted"/>
<reference evidence="2" key="1">
    <citation type="submission" date="2020-08" db="EMBL/GenBank/DDBJ databases">
        <title>Multicomponent nature underlies the extraordinary mechanical properties of spider dragline silk.</title>
        <authorList>
            <person name="Kono N."/>
            <person name="Nakamura H."/>
            <person name="Mori M."/>
            <person name="Yoshida Y."/>
            <person name="Ohtoshi R."/>
            <person name="Malay A.D."/>
            <person name="Moran D.A.P."/>
            <person name="Tomita M."/>
            <person name="Numata K."/>
            <person name="Arakawa K."/>
        </authorList>
    </citation>
    <scope>NUCLEOTIDE SEQUENCE</scope>
</reference>
<protein>
    <submittedName>
        <fullName evidence="2">Uncharacterized protein</fullName>
    </submittedName>
</protein>
<evidence type="ECO:0000313" key="3">
    <source>
        <dbReference type="Proteomes" id="UP000886998"/>
    </source>
</evidence>
<feature type="compositionally biased region" description="Basic and acidic residues" evidence="1">
    <location>
        <begin position="18"/>
        <end position="53"/>
    </location>
</feature>
<dbReference type="AlphaFoldDB" id="A0A8X6X5Z5"/>
<dbReference type="Proteomes" id="UP000886998">
    <property type="component" value="Unassembled WGS sequence"/>
</dbReference>
<keyword evidence="3" id="KW-1185">Reference proteome</keyword>
<sequence length="97" mass="10850">MAARVRTTDPQRSCSGKEVAKHRLEKSPNDKLRNDDKRVPQPADTHLRAREVSESAMVESADKTGKDAMFCNSNITSYAVCHGSSPRSFRISLPKKY</sequence>
<feature type="non-terminal residue" evidence="2">
    <location>
        <position position="1"/>
    </location>
</feature>
<organism evidence="2 3">
    <name type="scientific">Trichonephila inaurata madagascariensis</name>
    <dbReference type="NCBI Taxonomy" id="2747483"/>
    <lineage>
        <taxon>Eukaryota</taxon>
        <taxon>Metazoa</taxon>
        <taxon>Ecdysozoa</taxon>
        <taxon>Arthropoda</taxon>
        <taxon>Chelicerata</taxon>
        <taxon>Arachnida</taxon>
        <taxon>Araneae</taxon>
        <taxon>Araneomorphae</taxon>
        <taxon>Entelegynae</taxon>
        <taxon>Araneoidea</taxon>
        <taxon>Nephilidae</taxon>
        <taxon>Trichonephila</taxon>
        <taxon>Trichonephila inaurata</taxon>
    </lineage>
</organism>
<comment type="caution">
    <text evidence="2">The sequence shown here is derived from an EMBL/GenBank/DDBJ whole genome shotgun (WGS) entry which is preliminary data.</text>
</comment>
<evidence type="ECO:0000256" key="1">
    <source>
        <dbReference type="SAM" id="MobiDB-lite"/>
    </source>
</evidence>